<organism evidence="1 2">
    <name type="scientific">Trichostrongylus colubriformis</name>
    <name type="common">Black scour worm</name>
    <dbReference type="NCBI Taxonomy" id="6319"/>
    <lineage>
        <taxon>Eukaryota</taxon>
        <taxon>Metazoa</taxon>
        <taxon>Ecdysozoa</taxon>
        <taxon>Nematoda</taxon>
        <taxon>Chromadorea</taxon>
        <taxon>Rhabditida</taxon>
        <taxon>Rhabditina</taxon>
        <taxon>Rhabditomorpha</taxon>
        <taxon>Strongyloidea</taxon>
        <taxon>Trichostrongylidae</taxon>
        <taxon>Trichostrongylus</taxon>
    </lineage>
</organism>
<keyword evidence="2" id="KW-1185">Reference proteome</keyword>
<accession>A0AAN8EPL3</accession>
<comment type="caution">
    <text evidence="1">The sequence shown here is derived from an EMBL/GenBank/DDBJ whole genome shotgun (WGS) entry which is preliminary data.</text>
</comment>
<dbReference type="AlphaFoldDB" id="A0AAN8EPL3"/>
<dbReference type="EMBL" id="WIXE01024602">
    <property type="protein sequence ID" value="KAK5965466.1"/>
    <property type="molecule type" value="Genomic_DNA"/>
</dbReference>
<evidence type="ECO:0000313" key="1">
    <source>
        <dbReference type="EMBL" id="KAK5965466.1"/>
    </source>
</evidence>
<dbReference type="Proteomes" id="UP001331761">
    <property type="component" value="Unassembled WGS sequence"/>
</dbReference>
<dbReference type="InterPro" id="IPR036047">
    <property type="entry name" value="F-box-like_dom_sf"/>
</dbReference>
<evidence type="ECO:0000313" key="2">
    <source>
        <dbReference type="Proteomes" id="UP001331761"/>
    </source>
</evidence>
<sequence length="348" mass="39358">DGDTIGTTSEKTTSLRDVPLNRTNVDVCQETFPWSRLPRGLQVKILQNLSRSDLDNCQLVNWEMFGLIRCNERLMKRRLIEYIGIRYQSLLYLNCSEKGVSMVIDLKTYSIIREASDPSNSADQSASGPPWLHSLTTILDIVLKKADILHLEIDEGLTDIVMVTISVCLSKAGCRVQLLTIAHLLSDSVNQSMLLQFFHEIAPTGIRLLGPHAPRSLSREVLFFIVRRKHFYLSCGDTIPIDDCILAQLTAADFCIGAPNQITRDGLRSFAERLYSGKQNVIRGMIYSDDSCFLEFFEQWFLRSLKNAGLKPINASPYLLVVSTELLKTEKRSYLDDFTSSSFIPCYL</sequence>
<name>A0AAN8EPL3_TRICO</name>
<reference evidence="1 2" key="1">
    <citation type="submission" date="2019-10" db="EMBL/GenBank/DDBJ databases">
        <title>Assembly and Annotation for the nematode Trichostrongylus colubriformis.</title>
        <authorList>
            <person name="Martin J."/>
        </authorList>
    </citation>
    <scope>NUCLEOTIDE SEQUENCE [LARGE SCALE GENOMIC DNA]</scope>
    <source>
        <strain evidence="1">G859</strain>
        <tissue evidence="1">Whole worm</tissue>
    </source>
</reference>
<feature type="non-terminal residue" evidence="1">
    <location>
        <position position="1"/>
    </location>
</feature>
<protein>
    <recommendedName>
        <fullName evidence="3">F-box domain-containing protein</fullName>
    </recommendedName>
</protein>
<proteinExistence type="predicted"/>
<dbReference type="SUPFAM" id="SSF81383">
    <property type="entry name" value="F-box domain"/>
    <property type="match status" value="1"/>
</dbReference>
<evidence type="ECO:0008006" key="3">
    <source>
        <dbReference type="Google" id="ProtNLM"/>
    </source>
</evidence>
<gene>
    <name evidence="1" type="ORF">GCK32_016128</name>
</gene>